<dbReference type="EMBL" id="BGPR01013985">
    <property type="protein sequence ID" value="GBN63182.1"/>
    <property type="molecule type" value="Genomic_DNA"/>
</dbReference>
<dbReference type="Proteomes" id="UP000499080">
    <property type="component" value="Unassembled WGS sequence"/>
</dbReference>
<protein>
    <submittedName>
        <fullName evidence="1">Uncharacterized protein</fullName>
    </submittedName>
</protein>
<name>A0A4Y2QIP2_ARAVE</name>
<sequence length="39" mass="4454">MKSRTIRSLLAPPGDLRTPRHVWGPAIWEDEKLQPSASR</sequence>
<feature type="non-terminal residue" evidence="1">
    <location>
        <position position="39"/>
    </location>
</feature>
<evidence type="ECO:0000313" key="1">
    <source>
        <dbReference type="EMBL" id="GBN63182.1"/>
    </source>
</evidence>
<keyword evidence="2" id="KW-1185">Reference proteome</keyword>
<gene>
    <name evidence="1" type="ORF">AVEN_153145_1</name>
</gene>
<proteinExistence type="predicted"/>
<accession>A0A4Y2QIP2</accession>
<organism evidence="1 2">
    <name type="scientific">Araneus ventricosus</name>
    <name type="common">Orbweaver spider</name>
    <name type="synonym">Epeira ventricosa</name>
    <dbReference type="NCBI Taxonomy" id="182803"/>
    <lineage>
        <taxon>Eukaryota</taxon>
        <taxon>Metazoa</taxon>
        <taxon>Ecdysozoa</taxon>
        <taxon>Arthropoda</taxon>
        <taxon>Chelicerata</taxon>
        <taxon>Arachnida</taxon>
        <taxon>Araneae</taxon>
        <taxon>Araneomorphae</taxon>
        <taxon>Entelegynae</taxon>
        <taxon>Araneoidea</taxon>
        <taxon>Araneidae</taxon>
        <taxon>Araneus</taxon>
    </lineage>
</organism>
<reference evidence="1 2" key="1">
    <citation type="journal article" date="2019" name="Sci. Rep.">
        <title>Orb-weaving spider Araneus ventricosus genome elucidates the spidroin gene catalogue.</title>
        <authorList>
            <person name="Kono N."/>
            <person name="Nakamura H."/>
            <person name="Ohtoshi R."/>
            <person name="Moran D.A.P."/>
            <person name="Shinohara A."/>
            <person name="Yoshida Y."/>
            <person name="Fujiwara M."/>
            <person name="Mori M."/>
            <person name="Tomita M."/>
            <person name="Arakawa K."/>
        </authorList>
    </citation>
    <scope>NUCLEOTIDE SEQUENCE [LARGE SCALE GENOMIC DNA]</scope>
</reference>
<dbReference type="AlphaFoldDB" id="A0A4Y2QIP2"/>
<evidence type="ECO:0000313" key="2">
    <source>
        <dbReference type="Proteomes" id="UP000499080"/>
    </source>
</evidence>
<comment type="caution">
    <text evidence="1">The sequence shown here is derived from an EMBL/GenBank/DDBJ whole genome shotgun (WGS) entry which is preliminary data.</text>
</comment>